<evidence type="ECO:0000256" key="2">
    <source>
        <dbReference type="ARBA" id="ARBA00023015"/>
    </source>
</evidence>
<keyword evidence="2" id="KW-0805">Transcription regulation</keyword>
<dbReference type="GO" id="GO:0008270">
    <property type="term" value="F:zinc ion binding"/>
    <property type="evidence" value="ECO:0007669"/>
    <property type="project" value="InterPro"/>
</dbReference>
<evidence type="ECO:0000256" key="4">
    <source>
        <dbReference type="ARBA" id="ARBA00023163"/>
    </source>
</evidence>
<dbReference type="InterPro" id="IPR036864">
    <property type="entry name" value="Zn2-C6_fun-type_DNA-bd_sf"/>
</dbReference>
<dbReference type="PROSITE" id="PS50048">
    <property type="entry name" value="ZN2_CY6_FUNGAL_2"/>
    <property type="match status" value="1"/>
</dbReference>
<evidence type="ECO:0000313" key="8">
    <source>
        <dbReference type="EMBL" id="TNY20688.1"/>
    </source>
</evidence>
<dbReference type="SUPFAM" id="SSF57701">
    <property type="entry name" value="Zn2/Cys6 DNA-binding domain"/>
    <property type="match status" value="1"/>
</dbReference>
<dbReference type="OrthoDB" id="3163292at2759"/>
<feature type="region of interest" description="Disordered" evidence="6">
    <location>
        <begin position="654"/>
        <end position="705"/>
    </location>
</feature>
<feature type="domain" description="Zn(2)-C6 fungal-type" evidence="7">
    <location>
        <begin position="19"/>
        <end position="51"/>
    </location>
</feature>
<dbReference type="AlphaFoldDB" id="A0A5C5FV37"/>
<comment type="caution">
    <text evidence="8">The sequence shown here is derived from an EMBL/GenBank/DDBJ whole genome shotgun (WGS) entry which is preliminary data.</text>
</comment>
<dbReference type="GO" id="GO:0005634">
    <property type="term" value="C:nucleus"/>
    <property type="evidence" value="ECO:0007669"/>
    <property type="project" value="UniProtKB-SubCell"/>
</dbReference>
<dbReference type="Proteomes" id="UP000311382">
    <property type="component" value="Unassembled WGS sequence"/>
</dbReference>
<gene>
    <name evidence="8" type="ORF">DMC30DRAFT_241964</name>
</gene>
<dbReference type="GO" id="GO:0000976">
    <property type="term" value="F:transcription cis-regulatory region binding"/>
    <property type="evidence" value="ECO:0007669"/>
    <property type="project" value="TreeGrafter"/>
</dbReference>
<dbReference type="GO" id="GO:0000981">
    <property type="term" value="F:DNA-binding transcription factor activity, RNA polymerase II-specific"/>
    <property type="evidence" value="ECO:0007669"/>
    <property type="project" value="InterPro"/>
</dbReference>
<feature type="region of interest" description="Disordered" evidence="6">
    <location>
        <begin position="55"/>
        <end position="102"/>
    </location>
</feature>
<dbReference type="CDD" id="cd00067">
    <property type="entry name" value="GAL4"/>
    <property type="match status" value="1"/>
</dbReference>
<feature type="compositionally biased region" description="Polar residues" evidence="6">
    <location>
        <begin position="693"/>
        <end position="704"/>
    </location>
</feature>
<keyword evidence="9" id="KW-1185">Reference proteome</keyword>
<organism evidence="8 9">
    <name type="scientific">Rhodotorula diobovata</name>
    <dbReference type="NCBI Taxonomy" id="5288"/>
    <lineage>
        <taxon>Eukaryota</taxon>
        <taxon>Fungi</taxon>
        <taxon>Dikarya</taxon>
        <taxon>Basidiomycota</taxon>
        <taxon>Pucciniomycotina</taxon>
        <taxon>Microbotryomycetes</taxon>
        <taxon>Sporidiobolales</taxon>
        <taxon>Sporidiobolaceae</taxon>
        <taxon>Rhodotorula</taxon>
    </lineage>
</organism>
<evidence type="ECO:0000259" key="7">
    <source>
        <dbReference type="PROSITE" id="PS50048"/>
    </source>
</evidence>
<reference evidence="8 9" key="1">
    <citation type="submission" date="2019-03" db="EMBL/GenBank/DDBJ databases">
        <title>Rhodosporidium diobovatum UCD-FST 08-225 genome sequencing, assembly, and annotation.</title>
        <authorList>
            <person name="Fakankun I.U."/>
            <person name="Fristensky B."/>
            <person name="Levin D.B."/>
        </authorList>
    </citation>
    <scope>NUCLEOTIDE SEQUENCE [LARGE SCALE GENOMIC DNA]</scope>
    <source>
        <strain evidence="8 9">UCD-FST 08-225</strain>
    </source>
</reference>
<dbReference type="SMART" id="SM00066">
    <property type="entry name" value="GAL4"/>
    <property type="match status" value="1"/>
</dbReference>
<evidence type="ECO:0000256" key="3">
    <source>
        <dbReference type="ARBA" id="ARBA00023125"/>
    </source>
</evidence>
<evidence type="ECO:0000256" key="6">
    <source>
        <dbReference type="SAM" id="MobiDB-lite"/>
    </source>
</evidence>
<dbReference type="Gene3D" id="4.10.240.10">
    <property type="entry name" value="Zn(2)-C6 fungal-type DNA-binding domain"/>
    <property type="match status" value="1"/>
</dbReference>
<accession>A0A5C5FV37</accession>
<keyword evidence="4" id="KW-0804">Transcription</keyword>
<proteinExistence type="predicted"/>
<dbReference type="STRING" id="5288.A0A5C5FV37"/>
<keyword evidence="5" id="KW-0539">Nucleus</keyword>
<dbReference type="CDD" id="cd12148">
    <property type="entry name" value="fungal_TF_MHR"/>
    <property type="match status" value="1"/>
</dbReference>
<feature type="region of interest" description="Disordered" evidence="6">
    <location>
        <begin position="122"/>
        <end position="146"/>
    </location>
</feature>
<evidence type="ECO:0000313" key="9">
    <source>
        <dbReference type="Proteomes" id="UP000311382"/>
    </source>
</evidence>
<name>A0A5C5FV37_9BASI</name>
<feature type="compositionally biased region" description="Low complexity" evidence="6">
    <location>
        <begin position="81"/>
        <end position="102"/>
    </location>
</feature>
<dbReference type="InterPro" id="IPR001138">
    <property type="entry name" value="Zn2Cys6_DnaBD"/>
</dbReference>
<dbReference type="PANTHER" id="PTHR31845:SF17">
    <property type="entry name" value="ZN(II)2CYS6 TRANSCRIPTION FACTOR (EUROFUNG)"/>
    <property type="match status" value="1"/>
</dbReference>
<comment type="subcellular location">
    <subcellularLocation>
        <location evidence="1">Nucleus</location>
    </subcellularLocation>
</comment>
<dbReference type="PROSITE" id="PS00463">
    <property type="entry name" value="ZN2_CY6_FUNGAL_1"/>
    <property type="match status" value="1"/>
</dbReference>
<evidence type="ECO:0000256" key="5">
    <source>
        <dbReference type="ARBA" id="ARBA00023242"/>
    </source>
</evidence>
<feature type="compositionally biased region" description="Low complexity" evidence="6">
    <location>
        <begin position="671"/>
        <end position="681"/>
    </location>
</feature>
<dbReference type="EMBL" id="SOZI01000060">
    <property type="protein sequence ID" value="TNY20688.1"/>
    <property type="molecule type" value="Genomic_DNA"/>
</dbReference>
<feature type="compositionally biased region" description="Low complexity" evidence="6">
    <location>
        <begin position="188"/>
        <end position="209"/>
    </location>
</feature>
<protein>
    <recommendedName>
        <fullName evidence="7">Zn(2)-C6 fungal-type domain-containing protein</fullName>
    </recommendedName>
</protein>
<feature type="compositionally biased region" description="Polar residues" evidence="6">
    <location>
        <begin position="165"/>
        <end position="178"/>
    </location>
</feature>
<dbReference type="PANTHER" id="PTHR31845">
    <property type="entry name" value="FINGER DOMAIN PROTEIN, PUTATIVE-RELATED"/>
    <property type="match status" value="1"/>
</dbReference>
<feature type="region of interest" description="Disordered" evidence="6">
    <location>
        <begin position="165"/>
        <end position="209"/>
    </location>
</feature>
<dbReference type="InterPro" id="IPR051089">
    <property type="entry name" value="prtT"/>
</dbReference>
<keyword evidence="3" id="KW-0238">DNA-binding</keyword>
<sequence>MSDNESATDSPQKEPQNEACTACRAVKRRCLNEGRGSVCTRCQKMGLVCQYIQQKRGRKPGSGTAAARKRRAGRDDAVPVGSTAGAPSASTSGSTGTTPNAAGSDWLLADLLKNAQADASAAPTTAYPAQSSGAHPFSPVPQHLAASAPHFPHSAFASTSMTAFPSLPHRTSAQHQPSGPSPAASHNSATSALTGATATSPGAPQAATGGFSLSKLLKENQQSNDDAEEPRHSLADAFAPRSANALAKKPERRFQDIVEAGVLPEEQVAPLFSFYFAHLNPMTSLLDPALHTVDFCRSRSPFLFTAILTVASKVANPTLYPSSLKWAKMLLGQAFEAGTNNLELVQALATLVFWQDPEDPSGARKLAYAIRCAFELNIHKKGKRPLPQDEMQLRKALNPERTWLYLTIADHRFSTQRGLPKMIDNSYRSDAIPWLLEHDSERLCPQAAGLAPLIELGRILDTFAVLIAPEDGLPSLELLRCLERDVEAWRSNWSLERASLPLQPAQASLVRFYGAVLQFQLLELNLHIAIKRSSSLDTFDPRTDVRSTPLVVFGGCIRSAIRVLDIMERELRFMVYSFDSMWVGAASASIWLAQNLAGMENPDKAASLSALNRLQAACSDVSSGPQSMAAYTSRLLLHLLQKVSDAEAAAAATSASSADASAQQRAPPSEAQGLAPPGQAQAPPPSYVKASLSAPTWSADPSTSASAGVGVFTTGAAGGGGGVGGAYGAAGAAPGAMPRREASQPMWSGLPENGGEGATGAETPAQAPFDFLGAMLPPVQNFGEDLPFPAADDALWQSLFPLSFDFEST</sequence>
<evidence type="ECO:0000256" key="1">
    <source>
        <dbReference type="ARBA" id="ARBA00004123"/>
    </source>
</evidence>
<feature type="compositionally biased region" description="Low complexity" evidence="6">
    <location>
        <begin position="122"/>
        <end position="131"/>
    </location>
</feature>